<dbReference type="PATRIC" id="fig|1423758.3.peg.1557"/>
<protein>
    <recommendedName>
        <fullName evidence="5">Membrane-bound protein</fullName>
    </recommendedName>
</protein>
<organism evidence="3 4">
    <name type="scientific">Lactobacillus hominis DSM 23910 = CRBIP 24.179</name>
    <dbReference type="NCBI Taxonomy" id="1423758"/>
    <lineage>
        <taxon>Bacteria</taxon>
        <taxon>Bacillati</taxon>
        <taxon>Bacillota</taxon>
        <taxon>Bacilli</taxon>
        <taxon>Lactobacillales</taxon>
        <taxon>Lactobacillaceae</taxon>
        <taxon>Lactobacillus</taxon>
    </lineage>
</organism>
<evidence type="ECO:0000256" key="1">
    <source>
        <dbReference type="SAM" id="MobiDB-lite"/>
    </source>
</evidence>
<feature type="transmembrane region" description="Helical" evidence="2">
    <location>
        <begin position="167"/>
        <end position="193"/>
    </location>
</feature>
<name>I7JVA9_9LACO</name>
<dbReference type="OrthoDB" id="2327103at2"/>
<keyword evidence="2" id="KW-0472">Membrane</keyword>
<dbReference type="Pfam" id="PF06570">
    <property type="entry name" value="DUF1129"/>
    <property type="match status" value="1"/>
</dbReference>
<evidence type="ECO:0008006" key="5">
    <source>
        <dbReference type="Google" id="ProtNLM"/>
    </source>
</evidence>
<reference evidence="3 4" key="1">
    <citation type="submission" date="2012-06" db="EMBL/GenBank/DDBJ databases">
        <title>Draft Genome Sequence of Lactobacillus hominis Strain CRBIP 24.179T, isolated from human intestine.</title>
        <authorList>
            <person name="Cousin S."/>
            <person name="Ma L."/>
            <person name="Bizet C."/>
            <person name="Loux V."/>
            <person name="Bouchier C."/>
            <person name="Clermont D."/>
            <person name="Creno S."/>
        </authorList>
    </citation>
    <scope>NUCLEOTIDE SEQUENCE [LARGE SCALE GENOMIC DNA]</scope>
    <source>
        <strain evidence="4">CRBIP 24.179T</strain>
    </source>
</reference>
<dbReference type="AlphaFoldDB" id="I7JVA9"/>
<dbReference type="RefSeq" id="WP_008471621.1">
    <property type="nucleotide sequence ID" value="NZ_AYZP01000004.1"/>
</dbReference>
<evidence type="ECO:0000256" key="2">
    <source>
        <dbReference type="SAM" id="Phobius"/>
    </source>
</evidence>
<feature type="transmembrane region" description="Helical" evidence="2">
    <location>
        <begin position="133"/>
        <end position="155"/>
    </location>
</feature>
<comment type="caution">
    <text evidence="3">The sequence shown here is derived from an EMBL/GenBank/DDBJ whole genome shotgun (WGS) entry which is preliminary data.</text>
</comment>
<dbReference type="EMBL" id="CAKE01000025">
    <property type="protein sequence ID" value="CCI82516.1"/>
    <property type="molecule type" value="Genomic_DNA"/>
</dbReference>
<dbReference type="InterPro" id="IPR009214">
    <property type="entry name" value="DUF1129"/>
</dbReference>
<feature type="compositionally biased region" description="Basic and acidic residues" evidence="1">
    <location>
        <begin position="45"/>
        <end position="57"/>
    </location>
</feature>
<feature type="transmembrane region" description="Helical" evidence="2">
    <location>
        <begin position="205"/>
        <end position="225"/>
    </location>
</feature>
<evidence type="ECO:0000313" key="3">
    <source>
        <dbReference type="EMBL" id="CCI82516.1"/>
    </source>
</evidence>
<feature type="compositionally biased region" description="Basic and acidic residues" evidence="1">
    <location>
        <begin position="1"/>
        <end position="11"/>
    </location>
</feature>
<dbReference type="eggNOG" id="COG4858">
    <property type="taxonomic scope" value="Bacteria"/>
</dbReference>
<keyword evidence="2" id="KW-0812">Transmembrane</keyword>
<dbReference type="Proteomes" id="UP000009320">
    <property type="component" value="Unassembled WGS sequence"/>
</dbReference>
<keyword evidence="4" id="KW-1185">Reference proteome</keyword>
<gene>
    <name evidence="3" type="ORF">BN55_05300</name>
</gene>
<sequence length="278" mass="31480">MDSKKDQEKENLQSAASQESKKNKATNVEQQEKLKKRAQQADQEESIKNTDPKELRSKLSNKNSDYVFRLEKFLLDNENFSMNQVEPVIDNILPEIIIAQHKGIPASTLYQMAPSQKAHELAHPKAKPVKQNFWLQVADSSLLYLALFGGLYGLVELFSGPKAQKQGQLGVITLIALVFGLGLLMTYYSNWLVKPKSDRQPTWKIVLGGIGSIILMFVWVTATSLKPVQTINPPLNPWVLIVLAGIAIAVRYYLKKRYHIVDPARQARIDQARQRDEK</sequence>
<feature type="transmembrane region" description="Helical" evidence="2">
    <location>
        <begin position="237"/>
        <end position="254"/>
    </location>
</feature>
<feature type="region of interest" description="Disordered" evidence="1">
    <location>
        <begin position="1"/>
        <end position="58"/>
    </location>
</feature>
<evidence type="ECO:0000313" key="4">
    <source>
        <dbReference type="Proteomes" id="UP000009320"/>
    </source>
</evidence>
<dbReference type="GeneID" id="82847723"/>
<proteinExistence type="predicted"/>
<accession>I7JVA9</accession>
<dbReference type="STRING" id="1423758.FC41_GL001535"/>
<keyword evidence="2" id="KW-1133">Transmembrane helix</keyword>